<accession>A0AAV7EWZ9</accession>
<evidence type="ECO:0000313" key="2">
    <source>
        <dbReference type="EMBL" id="KAG9453367.1"/>
    </source>
</evidence>
<feature type="compositionally biased region" description="Polar residues" evidence="1">
    <location>
        <begin position="10"/>
        <end position="24"/>
    </location>
</feature>
<protein>
    <submittedName>
        <fullName evidence="2">Uncharacterized protein</fullName>
    </submittedName>
</protein>
<comment type="caution">
    <text evidence="2">The sequence shown here is derived from an EMBL/GenBank/DDBJ whole genome shotgun (WGS) entry which is preliminary data.</text>
</comment>
<feature type="region of interest" description="Disordered" evidence="1">
    <location>
        <begin position="1"/>
        <end position="55"/>
    </location>
</feature>
<reference evidence="2 3" key="1">
    <citation type="submission" date="2021-07" db="EMBL/GenBank/DDBJ databases">
        <title>The Aristolochia fimbriata genome: insights into angiosperm evolution, floral development and chemical biosynthesis.</title>
        <authorList>
            <person name="Jiao Y."/>
        </authorList>
    </citation>
    <scope>NUCLEOTIDE SEQUENCE [LARGE SCALE GENOMIC DNA]</scope>
    <source>
        <strain evidence="2">IBCAS-2021</strain>
        <tissue evidence="2">Leaf</tissue>
    </source>
</reference>
<keyword evidence="3" id="KW-1185">Reference proteome</keyword>
<proteinExistence type="predicted"/>
<dbReference type="EMBL" id="JAINDJ010000003">
    <property type="protein sequence ID" value="KAG9453367.1"/>
    <property type="molecule type" value="Genomic_DNA"/>
</dbReference>
<dbReference type="AlphaFoldDB" id="A0AAV7EWZ9"/>
<evidence type="ECO:0000313" key="3">
    <source>
        <dbReference type="Proteomes" id="UP000825729"/>
    </source>
</evidence>
<sequence>MQEEAPSMPIVTSPSLPDIVTQSPPAKEPSSRVLKNHPAESIIGGLEEDAPPAPTAHATLDELVFVAENVSIDSPASDSVLKEVIHTSDSILDDALLLSSLK</sequence>
<name>A0AAV7EWZ9_ARIFI</name>
<dbReference type="Proteomes" id="UP000825729">
    <property type="component" value="Unassembled WGS sequence"/>
</dbReference>
<evidence type="ECO:0000256" key="1">
    <source>
        <dbReference type="SAM" id="MobiDB-lite"/>
    </source>
</evidence>
<gene>
    <name evidence="2" type="ORF">H6P81_006271</name>
</gene>
<organism evidence="2 3">
    <name type="scientific">Aristolochia fimbriata</name>
    <name type="common">White veined hardy Dutchman's pipe vine</name>
    <dbReference type="NCBI Taxonomy" id="158543"/>
    <lineage>
        <taxon>Eukaryota</taxon>
        <taxon>Viridiplantae</taxon>
        <taxon>Streptophyta</taxon>
        <taxon>Embryophyta</taxon>
        <taxon>Tracheophyta</taxon>
        <taxon>Spermatophyta</taxon>
        <taxon>Magnoliopsida</taxon>
        <taxon>Magnoliidae</taxon>
        <taxon>Piperales</taxon>
        <taxon>Aristolochiaceae</taxon>
        <taxon>Aristolochia</taxon>
    </lineage>
</organism>